<keyword evidence="2" id="KW-0812">Transmembrane</keyword>
<gene>
    <name evidence="4" type="ORF">BU26DRAFT_441668</name>
</gene>
<dbReference type="InterPro" id="IPR046529">
    <property type="entry name" value="DUF6594"/>
</dbReference>
<dbReference type="PANTHER" id="PTHR34502">
    <property type="entry name" value="DUF6594 DOMAIN-CONTAINING PROTEIN-RELATED"/>
    <property type="match status" value="1"/>
</dbReference>
<keyword evidence="2" id="KW-0472">Membrane</keyword>
<keyword evidence="2" id="KW-1133">Transmembrane helix</keyword>
<dbReference type="Proteomes" id="UP000800094">
    <property type="component" value="Unassembled WGS sequence"/>
</dbReference>
<feature type="region of interest" description="Disordered" evidence="1">
    <location>
        <begin position="1"/>
        <end position="91"/>
    </location>
</feature>
<feature type="compositionally biased region" description="Polar residues" evidence="1">
    <location>
        <begin position="1"/>
        <end position="12"/>
    </location>
</feature>
<organism evidence="4 5">
    <name type="scientific">Trematosphaeria pertusa</name>
    <dbReference type="NCBI Taxonomy" id="390896"/>
    <lineage>
        <taxon>Eukaryota</taxon>
        <taxon>Fungi</taxon>
        <taxon>Dikarya</taxon>
        <taxon>Ascomycota</taxon>
        <taxon>Pezizomycotina</taxon>
        <taxon>Dothideomycetes</taxon>
        <taxon>Pleosporomycetidae</taxon>
        <taxon>Pleosporales</taxon>
        <taxon>Massarineae</taxon>
        <taxon>Trematosphaeriaceae</taxon>
        <taxon>Trematosphaeria</taxon>
    </lineage>
</organism>
<evidence type="ECO:0000259" key="3">
    <source>
        <dbReference type="Pfam" id="PF20237"/>
    </source>
</evidence>
<evidence type="ECO:0000313" key="5">
    <source>
        <dbReference type="Proteomes" id="UP000800094"/>
    </source>
</evidence>
<dbReference type="GeneID" id="54577798"/>
<evidence type="ECO:0000313" key="4">
    <source>
        <dbReference type="EMBL" id="KAF2240834.1"/>
    </source>
</evidence>
<protein>
    <recommendedName>
        <fullName evidence="3">DUF6594 domain-containing protein</fullName>
    </recommendedName>
</protein>
<dbReference type="OrthoDB" id="5416037at2759"/>
<dbReference type="RefSeq" id="XP_033675838.1">
    <property type="nucleotide sequence ID" value="XM_033824468.1"/>
</dbReference>
<feature type="compositionally biased region" description="Basic and acidic residues" evidence="1">
    <location>
        <begin position="57"/>
        <end position="90"/>
    </location>
</feature>
<feature type="domain" description="DUF6594" evidence="3">
    <location>
        <begin position="98"/>
        <end position="257"/>
    </location>
</feature>
<reference evidence="4" key="1">
    <citation type="journal article" date="2020" name="Stud. Mycol.">
        <title>101 Dothideomycetes genomes: a test case for predicting lifestyles and emergence of pathogens.</title>
        <authorList>
            <person name="Haridas S."/>
            <person name="Albert R."/>
            <person name="Binder M."/>
            <person name="Bloem J."/>
            <person name="Labutti K."/>
            <person name="Salamov A."/>
            <person name="Andreopoulos B."/>
            <person name="Baker S."/>
            <person name="Barry K."/>
            <person name="Bills G."/>
            <person name="Bluhm B."/>
            <person name="Cannon C."/>
            <person name="Castanera R."/>
            <person name="Culley D."/>
            <person name="Daum C."/>
            <person name="Ezra D."/>
            <person name="Gonzalez J."/>
            <person name="Henrissat B."/>
            <person name="Kuo A."/>
            <person name="Liang C."/>
            <person name="Lipzen A."/>
            <person name="Lutzoni F."/>
            <person name="Magnuson J."/>
            <person name="Mondo S."/>
            <person name="Nolan M."/>
            <person name="Ohm R."/>
            <person name="Pangilinan J."/>
            <person name="Park H.-J."/>
            <person name="Ramirez L."/>
            <person name="Alfaro M."/>
            <person name="Sun H."/>
            <person name="Tritt A."/>
            <person name="Yoshinaga Y."/>
            <person name="Zwiers L.-H."/>
            <person name="Turgeon B."/>
            <person name="Goodwin S."/>
            <person name="Spatafora J."/>
            <person name="Crous P."/>
            <person name="Grigoriev I."/>
        </authorList>
    </citation>
    <scope>NUCLEOTIDE SEQUENCE</scope>
    <source>
        <strain evidence="4">CBS 122368</strain>
    </source>
</reference>
<accession>A0A6A6HRQ0</accession>
<evidence type="ECO:0000256" key="2">
    <source>
        <dbReference type="SAM" id="Phobius"/>
    </source>
</evidence>
<dbReference type="AlphaFoldDB" id="A0A6A6HRQ0"/>
<feature type="transmembrane region" description="Helical" evidence="2">
    <location>
        <begin position="274"/>
        <end position="299"/>
    </location>
</feature>
<feature type="compositionally biased region" description="Low complexity" evidence="1">
    <location>
        <begin position="14"/>
        <end position="38"/>
    </location>
</feature>
<keyword evidence="5" id="KW-1185">Reference proteome</keyword>
<dbReference type="PANTHER" id="PTHR34502:SF6">
    <property type="entry name" value="DUF6594 DOMAIN-CONTAINING PROTEIN"/>
    <property type="match status" value="1"/>
</dbReference>
<evidence type="ECO:0000256" key="1">
    <source>
        <dbReference type="SAM" id="MobiDB-lite"/>
    </source>
</evidence>
<dbReference type="EMBL" id="ML987215">
    <property type="protein sequence ID" value="KAF2240834.1"/>
    <property type="molecule type" value="Genomic_DNA"/>
</dbReference>
<dbReference type="Pfam" id="PF20237">
    <property type="entry name" value="DUF6594"/>
    <property type="match status" value="1"/>
</dbReference>
<proteinExistence type="predicted"/>
<name>A0A6A6HRQ0_9PLEO</name>
<sequence length="332" mass="36699">MNDSLTSEQFLNGDSPDNRPSSSSSSSNDSEASGLSSNAEQPVVESPLTSPASMRRPGHDGSHDDDGLTESDRSVRETSPESAHQARPDLTKTTVVGYELLADKLSEVPKDGRIVPGEEAVVPMYRKFEHLNHRVLLHLQDEISELEEELRCLDECIAQCSPRDQVGHVHPASRRGDARYGNELHYRRTELLGRVYLKLGQYNSALSSFSNMLKKLDPANTEDIQAYRSWIEKRSPIDHAETRFLERKTDLLAVKGGRSASSVGGVTSHQSAAIWLPLILVLPLMAFAIVPGLLGRLFILTLLGGAIMKLLTSTKELMDMMTIREWAGCFSM</sequence>